<dbReference type="Proteomes" id="UP001303889">
    <property type="component" value="Unassembled WGS sequence"/>
</dbReference>
<evidence type="ECO:0000256" key="1">
    <source>
        <dbReference type="SAM" id="MobiDB-lite"/>
    </source>
</evidence>
<proteinExistence type="predicted"/>
<feature type="non-terminal residue" evidence="2">
    <location>
        <position position="130"/>
    </location>
</feature>
<comment type="caution">
    <text evidence="2">The sequence shown here is derived from an EMBL/GenBank/DDBJ whole genome shotgun (WGS) entry which is preliminary data.</text>
</comment>
<feature type="compositionally biased region" description="Acidic residues" evidence="1">
    <location>
        <begin position="62"/>
        <end position="71"/>
    </location>
</feature>
<reference evidence="2" key="1">
    <citation type="journal article" date="2023" name="Mol. Phylogenet. Evol.">
        <title>Genome-scale phylogeny and comparative genomics of the fungal order Sordariales.</title>
        <authorList>
            <person name="Hensen N."/>
            <person name="Bonometti L."/>
            <person name="Westerberg I."/>
            <person name="Brannstrom I.O."/>
            <person name="Guillou S."/>
            <person name="Cros-Aarteil S."/>
            <person name="Calhoun S."/>
            <person name="Haridas S."/>
            <person name="Kuo A."/>
            <person name="Mondo S."/>
            <person name="Pangilinan J."/>
            <person name="Riley R."/>
            <person name="LaButti K."/>
            <person name="Andreopoulos B."/>
            <person name="Lipzen A."/>
            <person name="Chen C."/>
            <person name="Yan M."/>
            <person name="Daum C."/>
            <person name="Ng V."/>
            <person name="Clum A."/>
            <person name="Steindorff A."/>
            <person name="Ohm R.A."/>
            <person name="Martin F."/>
            <person name="Silar P."/>
            <person name="Natvig D.O."/>
            <person name="Lalanne C."/>
            <person name="Gautier V."/>
            <person name="Ament-Velasquez S.L."/>
            <person name="Kruys A."/>
            <person name="Hutchinson M.I."/>
            <person name="Powell A.J."/>
            <person name="Barry K."/>
            <person name="Miller A.N."/>
            <person name="Grigoriev I.V."/>
            <person name="Debuchy R."/>
            <person name="Gladieux P."/>
            <person name="Hiltunen Thoren M."/>
            <person name="Johannesson H."/>
        </authorList>
    </citation>
    <scope>NUCLEOTIDE SEQUENCE</scope>
    <source>
        <strain evidence="2">CBS 103.79</strain>
    </source>
</reference>
<sequence>MADMVVDDKAAPAPRRRALPFKRTVSRVQQPATEAKNSDDENNLDFFRRSRDVFPEILQEAEAAELDDEPDKQEHDRKRRKLSSSPALPPPHPRRPSAAPSTSDDDDLIIDVKGKGKEIIPPRRLTTPAP</sequence>
<gene>
    <name evidence="2" type="ORF">C8A05DRAFT_36110</name>
</gene>
<feature type="region of interest" description="Disordered" evidence="1">
    <location>
        <begin position="61"/>
        <end position="130"/>
    </location>
</feature>
<organism evidence="2 3">
    <name type="scientific">Staphylotrichum tortipilum</name>
    <dbReference type="NCBI Taxonomy" id="2831512"/>
    <lineage>
        <taxon>Eukaryota</taxon>
        <taxon>Fungi</taxon>
        <taxon>Dikarya</taxon>
        <taxon>Ascomycota</taxon>
        <taxon>Pezizomycotina</taxon>
        <taxon>Sordariomycetes</taxon>
        <taxon>Sordariomycetidae</taxon>
        <taxon>Sordariales</taxon>
        <taxon>Chaetomiaceae</taxon>
        <taxon>Staphylotrichum</taxon>
    </lineage>
</organism>
<keyword evidence="3" id="KW-1185">Reference proteome</keyword>
<dbReference type="AlphaFoldDB" id="A0AAN6RRX9"/>
<protein>
    <submittedName>
        <fullName evidence="2">Uncharacterized protein</fullName>
    </submittedName>
</protein>
<dbReference type="EMBL" id="MU855689">
    <property type="protein sequence ID" value="KAK3900273.1"/>
    <property type="molecule type" value="Genomic_DNA"/>
</dbReference>
<feature type="compositionally biased region" description="Basic and acidic residues" evidence="1">
    <location>
        <begin position="1"/>
        <end position="10"/>
    </location>
</feature>
<accession>A0AAN6RRX9</accession>
<reference evidence="2" key="2">
    <citation type="submission" date="2023-05" db="EMBL/GenBank/DDBJ databases">
        <authorList>
            <consortium name="Lawrence Berkeley National Laboratory"/>
            <person name="Steindorff A."/>
            <person name="Hensen N."/>
            <person name="Bonometti L."/>
            <person name="Westerberg I."/>
            <person name="Brannstrom I.O."/>
            <person name="Guillou S."/>
            <person name="Cros-Aarteil S."/>
            <person name="Calhoun S."/>
            <person name="Haridas S."/>
            <person name="Kuo A."/>
            <person name="Mondo S."/>
            <person name="Pangilinan J."/>
            <person name="Riley R."/>
            <person name="Labutti K."/>
            <person name="Andreopoulos B."/>
            <person name="Lipzen A."/>
            <person name="Chen C."/>
            <person name="Yanf M."/>
            <person name="Daum C."/>
            <person name="Ng V."/>
            <person name="Clum A."/>
            <person name="Ohm R."/>
            <person name="Martin F."/>
            <person name="Silar P."/>
            <person name="Natvig D."/>
            <person name="Lalanne C."/>
            <person name="Gautier V."/>
            <person name="Ament-Velasquez S.L."/>
            <person name="Kruys A."/>
            <person name="Hutchinson M.I."/>
            <person name="Powell A.J."/>
            <person name="Barry K."/>
            <person name="Miller A.N."/>
            <person name="Grigoriev I.V."/>
            <person name="Debuchy R."/>
            <person name="Gladieux P."/>
            <person name="Thoren M.H."/>
            <person name="Johannesson H."/>
        </authorList>
    </citation>
    <scope>NUCLEOTIDE SEQUENCE</scope>
    <source>
        <strain evidence="2">CBS 103.79</strain>
    </source>
</reference>
<feature type="compositionally biased region" description="Basic and acidic residues" evidence="1">
    <location>
        <begin position="110"/>
        <end position="121"/>
    </location>
</feature>
<feature type="region of interest" description="Disordered" evidence="1">
    <location>
        <begin position="1"/>
        <end position="44"/>
    </location>
</feature>
<name>A0AAN6RRX9_9PEZI</name>
<evidence type="ECO:0000313" key="2">
    <source>
        <dbReference type="EMBL" id="KAK3900273.1"/>
    </source>
</evidence>
<evidence type="ECO:0000313" key="3">
    <source>
        <dbReference type="Proteomes" id="UP001303889"/>
    </source>
</evidence>